<dbReference type="SMART" id="SM00487">
    <property type="entry name" value="DEXDc"/>
    <property type="match status" value="1"/>
</dbReference>
<dbReference type="InterPro" id="IPR001650">
    <property type="entry name" value="Helicase_C-like"/>
</dbReference>
<dbReference type="InterPro" id="IPR047112">
    <property type="entry name" value="RecG/Mfd"/>
</dbReference>
<dbReference type="RefSeq" id="WP_104913108.1">
    <property type="nucleotide sequence ID" value="NZ_CP026923.1"/>
</dbReference>
<feature type="domain" description="Helicase ATP-binding" evidence="14">
    <location>
        <begin position="642"/>
        <end position="803"/>
    </location>
</feature>
<dbReference type="EC" id="3.6.4.-" evidence="13"/>
<organism evidence="16 17">
    <name type="scientific">Pontimonas salivibrio</name>
    <dbReference type="NCBI Taxonomy" id="1159327"/>
    <lineage>
        <taxon>Bacteria</taxon>
        <taxon>Bacillati</taxon>
        <taxon>Actinomycetota</taxon>
        <taxon>Actinomycetes</taxon>
        <taxon>Micrococcales</taxon>
        <taxon>Microbacteriaceae</taxon>
        <taxon>Pontimonas</taxon>
    </lineage>
</organism>
<dbReference type="Gene3D" id="3.30.2060.10">
    <property type="entry name" value="Penicillin-binding protein 1b domain"/>
    <property type="match status" value="1"/>
</dbReference>
<comment type="similarity">
    <text evidence="11 13">In the C-terminal section; belongs to the helicase family. RecG subfamily.</text>
</comment>
<evidence type="ECO:0000259" key="14">
    <source>
        <dbReference type="PROSITE" id="PS51192"/>
    </source>
</evidence>
<evidence type="ECO:0000256" key="10">
    <source>
        <dbReference type="ARBA" id="ARBA00061104"/>
    </source>
</evidence>
<reference evidence="16 17" key="1">
    <citation type="submission" date="2018-02" db="EMBL/GenBank/DDBJ databases">
        <title>Complete genome of the streamlined marine actinobacterium Pontimonas salivibrio CL-TW6 adapted to coastal planktonic lifestype.</title>
        <authorList>
            <person name="Cho B.C."/>
            <person name="Hardies S.C."/>
            <person name="Jang G.I."/>
            <person name="Hwang C.Y."/>
        </authorList>
    </citation>
    <scope>NUCLEOTIDE SEQUENCE [LARGE SCALE GENOMIC DNA]</scope>
    <source>
        <strain evidence="16 17">CL-TW6</strain>
    </source>
</reference>
<dbReference type="GO" id="GO:0006355">
    <property type="term" value="P:regulation of DNA-templated transcription"/>
    <property type="evidence" value="ECO:0007669"/>
    <property type="project" value="UniProtKB-UniRule"/>
</dbReference>
<keyword evidence="7 13" id="KW-0067">ATP-binding</keyword>
<evidence type="ECO:0000313" key="16">
    <source>
        <dbReference type="EMBL" id="AVG23503.1"/>
    </source>
</evidence>
<dbReference type="PANTHER" id="PTHR47964:SF1">
    <property type="entry name" value="ATP-DEPENDENT DNA HELICASE HOMOLOG RECG, CHLOROPLASTIC"/>
    <property type="match status" value="1"/>
</dbReference>
<dbReference type="HAMAP" id="MF_00969">
    <property type="entry name" value="TRCF"/>
    <property type="match status" value="1"/>
</dbReference>
<proteinExistence type="inferred from homology"/>
<dbReference type="Gene3D" id="2.40.10.170">
    <property type="match status" value="1"/>
</dbReference>
<dbReference type="GO" id="GO:0005737">
    <property type="term" value="C:cytoplasm"/>
    <property type="evidence" value="ECO:0007669"/>
    <property type="project" value="UniProtKB-SubCell"/>
</dbReference>
<keyword evidence="5 13" id="KW-0378">Hydrolase</keyword>
<evidence type="ECO:0000256" key="13">
    <source>
        <dbReference type="HAMAP-Rule" id="MF_00969"/>
    </source>
</evidence>
<evidence type="ECO:0000256" key="4">
    <source>
        <dbReference type="ARBA" id="ARBA00022763"/>
    </source>
</evidence>
<evidence type="ECO:0000256" key="6">
    <source>
        <dbReference type="ARBA" id="ARBA00022806"/>
    </source>
</evidence>
<dbReference type="InterPro" id="IPR036101">
    <property type="entry name" value="CarD-like/TRCF_RID_sf"/>
</dbReference>
<dbReference type="OrthoDB" id="9804325at2"/>
<keyword evidence="9 13" id="KW-0234">DNA repair</keyword>
<dbReference type="SMART" id="SM01058">
    <property type="entry name" value="CarD_TRCF"/>
    <property type="match status" value="1"/>
</dbReference>
<dbReference type="CDD" id="cd17991">
    <property type="entry name" value="DEXHc_TRCF"/>
    <property type="match status" value="1"/>
</dbReference>
<dbReference type="SUPFAM" id="SSF52540">
    <property type="entry name" value="P-loop containing nucleoside triphosphate hydrolases"/>
    <property type="match status" value="4"/>
</dbReference>
<evidence type="ECO:0000256" key="9">
    <source>
        <dbReference type="ARBA" id="ARBA00023204"/>
    </source>
</evidence>
<evidence type="ECO:0000313" key="17">
    <source>
        <dbReference type="Proteomes" id="UP000243077"/>
    </source>
</evidence>
<dbReference type="Proteomes" id="UP000243077">
    <property type="component" value="Chromosome"/>
</dbReference>
<comment type="similarity">
    <text evidence="10 13">In the N-terminal section; belongs to the UvrB family.</text>
</comment>
<dbReference type="SMART" id="SM00490">
    <property type="entry name" value="HELICc"/>
    <property type="match status" value="1"/>
</dbReference>
<keyword evidence="2 13" id="KW-0963">Cytoplasm</keyword>
<dbReference type="InterPro" id="IPR003711">
    <property type="entry name" value="CarD-like/TRCF_RID"/>
</dbReference>
<dbReference type="SUPFAM" id="SSF141259">
    <property type="entry name" value="CarD-like"/>
    <property type="match status" value="1"/>
</dbReference>
<keyword evidence="6" id="KW-0347">Helicase</keyword>
<dbReference type="PANTHER" id="PTHR47964">
    <property type="entry name" value="ATP-DEPENDENT DNA HELICASE HOMOLOG RECG, CHLOROPLASTIC"/>
    <property type="match status" value="1"/>
</dbReference>
<name>A0A2L2BPA7_9MICO</name>
<evidence type="ECO:0000256" key="5">
    <source>
        <dbReference type="ARBA" id="ARBA00022801"/>
    </source>
</evidence>
<feature type="domain" description="Helicase C-terminal" evidence="15">
    <location>
        <begin position="828"/>
        <end position="978"/>
    </location>
</feature>
<evidence type="ECO:0000256" key="8">
    <source>
        <dbReference type="ARBA" id="ARBA00023125"/>
    </source>
</evidence>
<evidence type="ECO:0000256" key="3">
    <source>
        <dbReference type="ARBA" id="ARBA00022741"/>
    </source>
</evidence>
<dbReference type="KEGG" id="psai:C3B54_11512"/>
<dbReference type="PROSITE" id="PS51194">
    <property type="entry name" value="HELICASE_CTER"/>
    <property type="match status" value="1"/>
</dbReference>
<keyword evidence="4 13" id="KW-0227">DNA damage</keyword>
<dbReference type="Pfam" id="PF17757">
    <property type="entry name" value="UvrB_inter"/>
    <property type="match status" value="1"/>
</dbReference>
<keyword evidence="17" id="KW-1185">Reference proteome</keyword>
<dbReference type="Pfam" id="PF00270">
    <property type="entry name" value="DEAD"/>
    <property type="match status" value="1"/>
</dbReference>
<keyword evidence="8 13" id="KW-0238">DNA-binding</keyword>
<dbReference type="InterPro" id="IPR004576">
    <property type="entry name" value="Mfd"/>
</dbReference>
<evidence type="ECO:0000256" key="12">
    <source>
        <dbReference type="ARBA" id="ARBA00070128"/>
    </source>
</evidence>
<accession>A0A2L2BPA7</accession>
<dbReference type="AlphaFoldDB" id="A0A2L2BPA7"/>
<dbReference type="Pfam" id="PF02559">
    <property type="entry name" value="CarD_TRCF_RID"/>
    <property type="match status" value="1"/>
</dbReference>
<gene>
    <name evidence="13" type="primary">mfd</name>
    <name evidence="16" type="ORF">C3B54_11512</name>
</gene>
<dbReference type="InterPro" id="IPR037235">
    <property type="entry name" value="TRCF-like_C_D7"/>
</dbReference>
<dbReference type="SUPFAM" id="SSF143517">
    <property type="entry name" value="TRCF domain-like"/>
    <property type="match status" value="1"/>
</dbReference>
<evidence type="ECO:0000256" key="2">
    <source>
        <dbReference type="ARBA" id="ARBA00022490"/>
    </source>
</evidence>
<dbReference type="InterPro" id="IPR011545">
    <property type="entry name" value="DEAD/DEAH_box_helicase_dom"/>
</dbReference>
<dbReference type="InterPro" id="IPR027417">
    <property type="entry name" value="P-loop_NTPase"/>
</dbReference>
<evidence type="ECO:0000256" key="7">
    <source>
        <dbReference type="ARBA" id="ARBA00022840"/>
    </source>
</evidence>
<dbReference type="GO" id="GO:0003684">
    <property type="term" value="F:damaged DNA binding"/>
    <property type="evidence" value="ECO:0007669"/>
    <property type="project" value="InterPro"/>
</dbReference>
<dbReference type="Pfam" id="PF00271">
    <property type="entry name" value="Helicase_C"/>
    <property type="match status" value="1"/>
</dbReference>
<protein>
    <recommendedName>
        <fullName evidence="12 13">Transcription-repair-coupling factor</fullName>
        <shortName evidence="13">TRCF</shortName>
        <ecNumber evidence="13">3.6.4.-</ecNumber>
    </recommendedName>
</protein>
<dbReference type="PROSITE" id="PS51192">
    <property type="entry name" value="HELICASE_ATP_BIND_1"/>
    <property type="match status" value="1"/>
</dbReference>
<dbReference type="Gene3D" id="3.40.50.300">
    <property type="entry name" value="P-loop containing nucleotide triphosphate hydrolases"/>
    <property type="match status" value="2"/>
</dbReference>
<dbReference type="FunFam" id="3.40.50.300:FF:000546">
    <property type="entry name" value="Transcription-repair-coupling factor"/>
    <property type="match status" value="1"/>
</dbReference>
<dbReference type="Pfam" id="PF03461">
    <property type="entry name" value="TRCF"/>
    <property type="match status" value="1"/>
</dbReference>
<sequence>MLAPALAADPSIQALLGSPAVRTHAVAPRALHVPLIHALLDAKDHPNVVLVITPSSREADQVRGRLASHTGDGPAAQVWDLPAWETLPHERLSPHPETVARRLSAIRALTHPEEHANRPLVIVASVRAIIQPVSPQLADAPWGQLQQGATQLGLDQWAQLLTELAYQRVDLVTRRGEFAIRGGILDVFPPLADHPVRADFFGSTVEELTWFQVADQRSIEPATGTVDIPPAREMLLSESVRQKASELVGEYPGVETMLEKISQGIVVEGMESLQPVLLDSMVPIMDFFPTDTHIVELEPERVRSRALSLIDTNREFLEAAWEVAAGGDTSRPIDFHAGEFYTPDEVLDQAGARPWWALHQLDDGTASHLRINAQPIAADLAGGHDAIAAVRDFLAGGMSVVVAAAGHGLVERAINLLADADIPAREISGTDNLPPTGVVGVLQAEVSEGFVLPERSLVLLGEHEFFGGSRTTRPRQPKRSIAKRREGVNPLELQPGDYVVHETHGVGRFVEVQTREISTGGREAKKSTREFVVLEYAPSKRGGPPDKLLVPTDQLDLLSLYVGGESPALSKMGGSDWAGVKSRARKAVRDIAVDLVKLYSQRMAQPGFAFSPDNDLQRELEDAFAFVETVDQLSTIDEVKADMERPIPMDRLIAGDVGFGKTEIAVRAAFKAVQDNKQVAVLAPTTLLVRQHMETFHERYAPFPVRLASLSRFSTTAQANSVIKGLAEGTIDVVIGTHRLLSDSVRFKDLGLLIIDEEQRFGVEHKDRLKKLRSDVDVLAMSATPIPRTLEMAVTGIREMSTLQTPPENRHPILTFVGPSSEQQITAAIRRELLREGQVFYVSNRVRGIYDVASKVADLVPEARIAVAHGQMAETELEQVMVDFWEGHYDVLVSTTIIETGIDVTNANTLIVERADRFGLSQLHQLRGRVGRGRERAYAYLLFDADVPLGETAHERLETLASHSDLGGGMSIAMKDLELRGAGNLLGGEQAGHIAGVGFDLYLRMVAEAIGTFRGEVTPEQTELRLELPVDARIPEDYIDSDRLRLEAYQKLSHASAPLAEDGLIDQVVDELTDRYGPLPQPVTTLVAVTRLRRRAQASGLSEVLVMGSKLRLVGAPLPDSLQVRLRRLYPTGTYMAPARVVLIPLPDRPGDQALVVWVEGVIDALYPLPAPQTVAAETLES</sequence>
<dbReference type="GO" id="GO:0005524">
    <property type="term" value="F:ATP binding"/>
    <property type="evidence" value="ECO:0007669"/>
    <property type="project" value="UniProtKB-UniRule"/>
</dbReference>
<dbReference type="GO" id="GO:0016787">
    <property type="term" value="F:hydrolase activity"/>
    <property type="evidence" value="ECO:0007669"/>
    <property type="project" value="UniProtKB-KW"/>
</dbReference>
<dbReference type="GO" id="GO:0000716">
    <property type="term" value="P:transcription-coupled nucleotide-excision repair, DNA damage recognition"/>
    <property type="evidence" value="ECO:0007669"/>
    <property type="project" value="UniProtKB-UniRule"/>
</dbReference>
<keyword evidence="3 13" id="KW-0547">Nucleotide-binding</keyword>
<comment type="function">
    <text evidence="13">Couples transcription and DNA repair by recognizing RNA polymerase (RNAP) stalled at DNA lesions. Mediates ATP-dependent release of RNAP and its truncated transcript from the DNA, and recruitment of nucleotide excision repair machinery to the damaged site.</text>
</comment>
<dbReference type="GO" id="GO:0003678">
    <property type="term" value="F:DNA helicase activity"/>
    <property type="evidence" value="ECO:0007669"/>
    <property type="project" value="TreeGrafter"/>
</dbReference>
<dbReference type="Gene3D" id="3.90.1150.50">
    <property type="entry name" value="Transcription-repair-coupling factor, D7 domain"/>
    <property type="match status" value="1"/>
</dbReference>
<evidence type="ECO:0000256" key="1">
    <source>
        <dbReference type="ARBA" id="ARBA00004496"/>
    </source>
</evidence>
<dbReference type="NCBIfam" id="TIGR00580">
    <property type="entry name" value="mfd"/>
    <property type="match status" value="1"/>
</dbReference>
<evidence type="ECO:0000256" key="11">
    <source>
        <dbReference type="ARBA" id="ARBA00061399"/>
    </source>
</evidence>
<dbReference type="SMART" id="SM00982">
    <property type="entry name" value="TRCF"/>
    <property type="match status" value="1"/>
</dbReference>
<dbReference type="InterPro" id="IPR041471">
    <property type="entry name" value="UvrB_inter"/>
</dbReference>
<dbReference type="InterPro" id="IPR005118">
    <property type="entry name" value="TRCF_C"/>
</dbReference>
<dbReference type="Gene3D" id="3.40.50.11180">
    <property type="match status" value="1"/>
</dbReference>
<comment type="subcellular location">
    <subcellularLocation>
        <location evidence="1 13">Cytoplasm</location>
    </subcellularLocation>
</comment>
<evidence type="ECO:0000259" key="15">
    <source>
        <dbReference type="PROSITE" id="PS51194"/>
    </source>
</evidence>
<dbReference type="EMBL" id="CP026923">
    <property type="protein sequence ID" value="AVG23503.1"/>
    <property type="molecule type" value="Genomic_DNA"/>
</dbReference>
<dbReference type="InterPro" id="IPR014001">
    <property type="entry name" value="Helicase_ATP-bd"/>
</dbReference>